<dbReference type="OrthoDB" id="287359at2"/>
<evidence type="ECO:0008006" key="4">
    <source>
        <dbReference type="Google" id="ProtNLM"/>
    </source>
</evidence>
<dbReference type="EMBL" id="CP036274">
    <property type="protein sequence ID" value="QDU29840.1"/>
    <property type="molecule type" value="Genomic_DNA"/>
</dbReference>
<feature type="transmembrane region" description="Helical" evidence="1">
    <location>
        <begin position="126"/>
        <end position="146"/>
    </location>
</feature>
<sequence length="209" mass="22113">MARECPRCGEVLMGAVNRCWKCGLDLRAATQSTTPRTSATAHEPLIVAELANETDTGPPSTHPSPAPPISPVVAPQTPGAVEYFIDGSIRRRGSPFAPGAILLPPSSAPSFGRVAPKTQISLQQSYASNGGAIAAIVLGVFGLIIAPLRFEGAIVGLVGLTMGLWGLYSRRRGWALFGLILCCLAIGIGCYTGAFWLFRAVNNSTRWEY</sequence>
<evidence type="ECO:0000313" key="3">
    <source>
        <dbReference type="Proteomes" id="UP000315017"/>
    </source>
</evidence>
<evidence type="ECO:0000256" key="1">
    <source>
        <dbReference type="SAM" id="Phobius"/>
    </source>
</evidence>
<accession>A0A517YHX4</accession>
<reference evidence="2 3" key="1">
    <citation type="submission" date="2019-02" db="EMBL/GenBank/DDBJ databases">
        <title>Deep-cultivation of Planctomycetes and their phenomic and genomic characterization uncovers novel biology.</title>
        <authorList>
            <person name="Wiegand S."/>
            <person name="Jogler M."/>
            <person name="Boedeker C."/>
            <person name="Pinto D."/>
            <person name="Vollmers J."/>
            <person name="Rivas-Marin E."/>
            <person name="Kohn T."/>
            <person name="Peeters S.H."/>
            <person name="Heuer A."/>
            <person name="Rast P."/>
            <person name="Oberbeckmann S."/>
            <person name="Bunk B."/>
            <person name="Jeske O."/>
            <person name="Meyerdierks A."/>
            <person name="Storesund J.E."/>
            <person name="Kallscheuer N."/>
            <person name="Luecker S."/>
            <person name="Lage O.M."/>
            <person name="Pohl T."/>
            <person name="Merkel B.J."/>
            <person name="Hornburger P."/>
            <person name="Mueller R.-W."/>
            <person name="Bruemmer F."/>
            <person name="Labrenz M."/>
            <person name="Spormann A.M."/>
            <person name="Op den Camp H."/>
            <person name="Overmann J."/>
            <person name="Amann R."/>
            <person name="Jetten M.S.M."/>
            <person name="Mascher T."/>
            <person name="Medema M.H."/>
            <person name="Devos D.P."/>
            <person name="Kaster A.-K."/>
            <person name="Ovreas L."/>
            <person name="Rohde M."/>
            <person name="Galperin M.Y."/>
            <person name="Jogler C."/>
        </authorList>
    </citation>
    <scope>NUCLEOTIDE SEQUENCE [LARGE SCALE GENOMIC DNA]</scope>
    <source>
        <strain evidence="2 3">ETA_A8</strain>
    </source>
</reference>
<dbReference type="Proteomes" id="UP000315017">
    <property type="component" value="Chromosome"/>
</dbReference>
<feature type="transmembrane region" description="Helical" evidence="1">
    <location>
        <begin position="152"/>
        <end position="168"/>
    </location>
</feature>
<keyword evidence="1" id="KW-0472">Membrane</keyword>
<dbReference type="KEGG" id="aagg:ETAA8_49550"/>
<organism evidence="2 3">
    <name type="scientific">Anatilimnocola aggregata</name>
    <dbReference type="NCBI Taxonomy" id="2528021"/>
    <lineage>
        <taxon>Bacteria</taxon>
        <taxon>Pseudomonadati</taxon>
        <taxon>Planctomycetota</taxon>
        <taxon>Planctomycetia</taxon>
        <taxon>Pirellulales</taxon>
        <taxon>Pirellulaceae</taxon>
        <taxon>Anatilimnocola</taxon>
    </lineage>
</organism>
<feature type="transmembrane region" description="Helical" evidence="1">
    <location>
        <begin position="175"/>
        <end position="198"/>
    </location>
</feature>
<gene>
    <name evidence="2" type="ORF">ETAA8_49550</name>
</gene>
<keyword evidence="1" id="KW-0812">Transmembrane</keyword>
<protein>
    <recommendedName>
        <fullName evidence="4">DUF4190 domain-containing protein</fullName>
    </recommendedName>
</protein>
<evidence type="ECO:0000313" key="2">
    <source>
        <dbReference type="EMBL" id="QDU29840.1"/>
    </source>
</evidence>
<proteinExistence type="predicted"/>
<keyword evidence="3" id="KW-1185">Reference proteome</keyword>
<dbReference type="AlphaFoldDB" id="A0A517YHX4"/>
<dbReference type="RefSeq" id="WP_145094303.1">
    <property type="nucleotide sequence ID" value="NZ_CP036274.1"/>
</dbReference>
<name>A0A517YHX4_9BACT</name>
<keyword evidence="1" id="KW-1133">Transmembrane helix</keyword>